<dbReference type="STRING" id="45071.Lpar_0851"/>
<reference evidence="1 2" key="1">
    <citation type="submission" date="2016-02" db="EMBL/GenBank/DDBJ databases">
        <title>Secondary metabolites in Legionella.</title>
        <authorList>
            <person name="Tobias N.J."/>
            <person name="Bode H.B."/>
        </authorList>
    </citation>
    <scope>NUCLEOTIDE SEQUENCE [LARGE SCALE GENOMIC DNA]</scope>
    <source>
        <strain evidence="1 2">DSM 19216</strain>
    </source>
</reference>
<evidence type="ECO:0000313" key="1">
    <source>
        <dbReference type="EMBL" id="OEH45999.1"/>
    </source>
</evidence>
<accession>A0A1E5JN96</accession>
<evidence type="ECO:0000313" key="2">
    <source>
        <dbReference type="Proteomes" id="UP000095229"/>
    </source>
</evidence>
<proteinExistence type="predicted"/>
<organism evidence="1 2">
    <name type="scientific">Legionella parisiensis</name>
    <dbReference type="NCBI Taxonomy" id="45071"/>
    <lineage>
        <taxon>Bacteria</taxon>
        <taxon>Pseudomonadati</taxon>
        <taxon>Pseudomonadota</taxon>
        <taxon>Gammaproteobacteria</taxon>
        <taxon>Legionellales</taxon>
        <taxon>Legionellaceae</taxon>
        <taxon>Legionella</taxon>
    </lineage>
</organism>
<dbReference type="EMBL" id="LSOG01000082">
    <property type="protein sequence ID" value="OEH45999.1"/>
    <property type="molecule type" value="Genomic_DNA"/>
</dbReference>
<protein>
    <recommendedName>
        <fullName evidence="3">DUF3800 domain-containing protein</fullName>
    </recommendedName>
</protein>
<dbReference type="Pfam" id="PF12686">
    <property type="entry name" value="DUF3800"/>
    <property type="match status" value="1"/>
</dbReference>
<dbReference type="Proteomes" id="UP000095229">
    <property type="component" value="Unassembled WGS sequence"/>
</dbReference>
<sequence>MSELINIYCDESCHLESSAITINNRYMVLGAIACPIKDKDAIFKKIKEIKRQNKLKEFSEIKWTKVTRNKLAAYEALTNYFFSCEQLSFRAIIIDKNQLQHDRFNHTHDQFYYKMYWQMLEWFIDPKNSYHIYLDIKDTQGYLKIEKLHEVLCNSHHDFNKKVVAKIQEVRSHENVLIQLADLMIGAISYANRYPLGGQSCAKQRIVDLIKSHTGLSLVRSTSLGARKFNLFNWEGRL</sequence>
<dbReference type="AlphaFoldDB" id="A0A1E5JN96"/>
<name>A0A1E5JN96_9GAMM</name>
<dbReference type="InterPro" id="IPR024524">
    <property type="entry name" value="DUF3800"/>
</dbReference>
<gene>
    <name evidence="1" type="ORF">lpari_03051</name>
</gene>
<evidence type="ECO:0008006" key="3">
    <source>
        <dbReference type="Google" id="ProtNLM"/>
    </source>
</evidence>
<dbReference type="OrthoDB" id="9799211at2"/>
<dbReference type="PATRIC" id="fig|45071.6.peg.914"/>
<keyword evidence="2" id="KW-1185">Reference proteome</keyword>
<comment type="caution">
    <text evidence="1">The sequence shown here is derived from an EMBL/GenBank/DDBJ whole genome shotgun (WGS) entry which is preliminary data.</text>
</comment>